<proteinExistence type="predicted"/>
<name>A0A9W9HRT5_9EURO</name>
<dbReference type="PANTHER" id="PTHR46471:SF2">
    <property type="entry name" value="CHITIN DEACETYLASE-RELATED"/>
    <property type="match status" value="1"/>
</dbReference>
<evidence type="ECO:0000256" key="3">
    <source>
        <dbReference type="ARBA" id="ARBA00022729"/>
    </source>
</evidence>
<reference evidence="9" key="2">
    <citation type="journal article" date="2023" name="IMA Fungus">
        <title>Comparative genomic study of the Penicillium genus elucidates a diverse pangenome and 15 lateral gene transfer events.</title>
        <authorList>
            <person name="Petersen C."/>
            <person name="Sorensen T."/>
            <person name="Nielsen M.R."/>
            <person name="Sondergaard T.E."/>
            <person name="Sorensen J.L."/>
            <person name="Fitzpatrick D.A."/>
            <person name="Frisvad J.C."/>
            <person name="Nielsen K.L."/>
        </authorList>
    </citation>
    <scope>NUCLEOTIDE SEQUENCE</scope>
    <source>
        <strain evidence="9">IBT 21917</strain>
    </source>
</reference>
<dbReference type="SUPFAM" id="SSF88713">
    <property type="entry name" value="Glycoside hydrolase/deacetylase"/>
    <property type="match status" value="1"/>
</dbReference>
<dbReference type="InterPro" id="IPR011330">
    <property type="entry name" value="Glyco_hydro/deAcase_b/a-brl"/>
</dbReference>
<evidence type="ECO:0000256" key="7">
    <source>
        <dbReference type="SAM" id="SignalP"/>
    </source>
</evidence>
<protein>
    <recommendedName>
        <fullName evidence="8">NodB homology domain-containing protein</fullName>
    </recommendedName>
</protein>
<dbReference type="Gene3D" id="3.20.20.370">
    <property type="entry name" value="Glycoside hydrolase/deacetylase"/>
    <property type="match status" value="1"/>
</dbReference>
<evidence type="ECO:0000256" key="6">
    <source>
        <dbReference type="ARBA" id="ARBA00023285"/>
    </source>
</evidence>
<organism evidence="9 10">
    <name type="scientific">Penicillium capsulatum</name>
    <dbReference type="NCBI Taxonomy" id="69766"/>
    <lineage>
        <taxon>Eukaryota</taxon>
        <taxon>Fungi</taxon>
        <taxon>Dikarya</taxon>
        <taxon>Ascomycota</taxon>
        <taxon>Pezizomycotina</taxon>
        <taxon>Eurotiomycetes</taxon>
        <taxon>Eurotiomycetidae</taxon>
        <taxon>Eurotiales</taxon>
        <taxon>Aspergillaceae</taxon>
        <taxon>Penicillium</taxon>
    </lineage>
</organism>
<reference evidence="9" key="1">
    <citation type="submission" date="2022-11" db="EMBL/GenBank/DDBJ databases">
        <authorList>
            <person name="Petersen C."/>
        </authorList>
    </citation>
    <scope>NUCLEOTIDE SEQUENCE</scope>
    <source>
        <strain evidence="9">IBT 21917</strain>
    </source>
</reference>
<keyword evidence="6" id="KW-0170">Cobalt</keyword>
<dbReference type="GO" id="GO:0046872">
    <property type="term" value="F:metal ion binding"/>
    <property type="evidence" value="ECO:0007669"/>
    <property type="project" value="UniProtKB-KW"/>
</dbReference>
<evidence type="ECO:0000313" key="10">
    <source>
        <dbReference type="Proteomes" id="UP001146351"/>
    </source>
</evidence>
<dbReference type="OrthoDB" id="2125469at2759"/>
<comment type="cofactor">
    <cofactor evidence="1">
        <name>Co(2+)</name>
        <dbReference type="ChEBI" id="CHEBI:48828"/>
    </cofactor>
</comment>
<dbReference type="GO" id="GO:0016810">
    <property type="term" value="F:hydrolase activity, acting on carbon-nitrogen (but not peptide) bonds"/>
    <property type="evidence" value="ECO:0007669"/>
    <property type="project" value="InterPro"/>
</dbReference>
<dbReference type="AlphaFoldDB" id="A0A9W9HRT5"/>
<evidence type="ECO:0000256" key="5">
    <source>
        <dbReference type="ARBA" id="ARBA00023277"/>
    </source>
</evidence>
<gene>
    <name evidence="9" type="ORF">N7492_008047</name>
</gene>
<dbReference type="InterPro" id="IPR002509">
    <property type="entry name" value="NODB_dom"/>
</dbReference>
<dbReference type="GO" id="GO:0005975">
    <property type="term" value="P:carbohydrate metabolic process"/>
    <property type="evidence" value="ECO:0007669"/>
    <property type="project" value="InterPro"/>
</dbReference>
<comment type="caution">
    <text evidence="9">The sequence shown here is derived from an EMBL/GenBank/DDBJ whole genome shotgun (WGS) entry which is preliminary data.</text>
</comment>
<keyword evidence="5" id="KW-0119">Carbohydrate metabolism</keyword>
<evidence type="ECO:0000256" key="1">
    <source>
        <dbReference type="ARBA" id="ARBA00001941"/>
    </source>
</evidence>
<evidence type="ECO:0000256" key="4">
    <source>
        <dbReference type="ARBA" id="ARBA00022801"/>
    </source>
</evidence>
<keyword evidence="10" id="KW-1185">Reference proteome</keyword>
<evidence type="ECO:0000313" key="9">
    <source>
        <dbReference type="EMBL" id="KAJ5155244.1"/>
    </source>
</evidence>
<keyword evidence="3 7" id="KW-0732">Signal</keyword>
<evidence type="ECO:0000256" key="2">
    <source>
        <dbReference type="ARBA" id="ARBA00022723"/>
    </source>
</evidence>
<accession>A0A9W9HRT5</accession>
<dbReference type="PANTHER" id="PTHR46471">
    <property type="entry name" value="CHITIN DEACETYLASE"/>
    <property type="match status" value="1"/>
</dbReference>
<dbReference type="Proteomes" id="UP001146351">
    <property type="component" value="Unassembled WGS sequence"/>
</dbReference>
<keyword evidence="4" id="KW-0378">Hydrolase</keyword>
<sequence length="251" mass="27879">MHSGLLTPFFLLASLSLGTAMPIIRNAPPSPTASTVPFGAVINHCTIPGTIAVTFDDGPYIYTAKMLDTLTEHGVRATFFLNGVNKGSIDAFPDLVQRALAEGHQLGSHTWNHPFLHTLDYPAIVTQMTQLEDAFSRIVGFFPTYMRTPYLMFNDVVLTAMNDLGYHVIGASIDTKDFENDHPERSWVSFEKFRGELDTGGTIVLAHDTHETTVEVLVDNMLDEIEMRGLSMVTIGECLGDPPELWYRTER</sequence>
<dbReference type="CDD" id="cd10951">
    <property type="entry name" value="CE4_ClCDA_like"/>
    <property type="match status" value="1"/>
</dbReference>
<dbReference type="Pfam" id="PF01522">
    <property type="entry name" value="Polysacc_deac_1"/>
    <property type="match status" value="1"/>
</dbReference>
<dbReference type="EMBL" id="JAPQKO010000006">
    <property type="protein sequence ID" value="KAJ5155244.1"/>
    <property type="molecule type" value="Genomic_DNA"/>
</dbReference>
<feature type="signal peptide" evidence="7">
    <location>
        <begin position="1"/>
        <end position="20"/>
    </location>
</feature>
<feature type="chain" id="PRO_5040942885" description="NodB homology domain-containing protein" evidence="7">
    <location>
        <begin position="21"/>
        <end position="251"/>
    </location>
</feature>
<evidence type="ECO:0000259" key="8">
    <source>
        <dbReference type="PROSITE" id="PS51677"/>
    </source>
</evidence>
<keyword evidence="2" id="KW-0479">Metal-binding</keyword>
<dbReference type="PROSITE" id="PS51677">
    <property type="entry name" value="NODB"/>
    <property type="match status" value="1"/>
</dbReference>
<feature type="domain" description="NodB homology" evidence="8">
    <location>
        <begin position="49"/>
        <end position="233"/>
    </location>
</feature>